<accession>A0ABS7J9U5</accession>
<dbReference type="Gene3D" id="6.10.280.50">
    <property type="match status" value="1"/>
</dbReference>
<keyword evidence="2" id="KW-1185">Reference proteome</keyword>
<dbReference type="Proteomes" id="UP000755104">
    <property type="component" value="Unassembled WGS sequence"/>
</dbReference>
<evidence type="ECO:0000313" key="1">
    <source>
        <dbReference type="EMBL" id="MBX7484082.1"/>
    </source>
</evidence>
<dbReference type="EMBL" id="JAIGNO010000020">
    <property type="protein sequence ID" value="MBX7484082.1"/>
    <property type="molecule type" value="Genomic_DNA"/>
</dbReference>
<gene>
    <name evidence="1" type="ORF">K3174_16250</name>
</gene>
<dbReference type="InterPro" id="IPR038444">
    <property type="entry name" value="DUF465_sf"/>
</dbReference>
<proteinExistence type="predicted"/>
<sequence>MESDMTQKSPDEKIMKPYLRKLMREHRALNRMIDTTKAFGASAQVKAMKRVRLRLKDKIAALQRHYYGRGLTG</sequence>
<reference evidence="1 2" key="1">
    <citation type="submission" date="2021-08" db="EMBL/GenBank/DDBJ databases">
        <title>Comparative Genomics Analysis of the Genus Qipengyuania Reveals Extensive Genetic Diversity and Metabolic Versatility, Including the Description of Fifteen Novel Species.</title>
        <authorList>
            <person name="Liu Y."/>
        </authorList>
    </citation>
    <scope>NUCLEOTIDE SEQUENCE [LARGE SCALE GENOMIC DNA]</scope>
    <source>
        <strain evidence="1 2">6D47A</strain>
    </source>
</reference>
<comment type="caution">
    <text evidence="1">The sequence shown here is derived from an EMBL/GenBank/DDBJ whole genome shotgun (WGS) entry which is preliminary data.</text>
</comment>
<protein>
    <submittedName>
        <fullName evidence="1">YdcH family protein</fullName>
    </submittedName>
</protein>
<name>A0ABS7J9U5_9SPHN</name>
<organism evidence="1 2">
    <name type="scientific">Qipengyuania qiaonensis</name>
    <dbReference type="NCBI Taxonomy" id="2867240"/>
    <lineage>
        <taxon>Bacteria</taxon>
        <taxon>Pseudomonadati</taxon>
        <taxon>Pseudomonadota</taxon>
        <taxon>Alphaproteobacteria</taxon>
        <taxon>Sphingomonadales</taxon>
        <taxon>Erythrobacteraceae</taxon>
        <taxon>Qipengyuania</taxon>
    </lineage>
</organism>
<dbReference type="Pfam" id="PF04325">
    <property type="entry name" value="DUF465"/>
    <property type="match status" value="1"/>
</dbReference>
<dbReference type="RefSeq" id="WP_221560491.1">
    <property type="nucleotide sequence ID" value="NZ_JAIGNO010000020.1"/>
</dbReference>
<dbReference type="InterPro" id="IPR007420">
    <property type="entry name" value="DUF465"/>
</dbReference>
<evidence type="ECO:0000313" key="2">
    <source>
        <dbReference type="Proteomes" id="UP000755104"/>
    </source>
</evidence>